<evidence type="ECO:0000256" key="2">
    <source>
        <dbReference type="ARBA" id="ARBA00012916"/>
    </source>
</evidence>
<comment type="caution">
    <text evidence="6">The sequence shown here is derived from an EMBL/GenBank/DDBJ whole genome shotgun (WGS) entry which is preliminary data.</text>
</comment>
<dbReference type="RefSeq" id="WP_006781668.1">
    <property type="nucleotide sequence ID" value="NZ_CP040506.1"/>
</dbReference>
<evidence type="ECO:0000256" key="4">
    <source>
        <dbReference type="ARBA" id="ARBA00022737"/>
    </source>
</evidence>
<dbReference type="GO" id="GO:0097367">
    <property type="term" value="F:carbohydrate derivative binding"/>
    <property type="evidence" value="ECO:0007669"/>
    <property type="project" value="InterPro"/>
</dbReference>
<dbReference type="PANTHER" id="PTHR10937:SF0">
    <property type="entry name" value="GLUTAMINE--FRUCTOSE-6-PHOSPHATE TRANSAMINASE (ISOMERIZING)"/>
    <property type="match status" value="1"/>
</dbReference>
<evidence type="ECO:0000313" key="6">
    <source>
        <dbReference type="EMBL" id="EHI58219.1"/>
    </source>
</evidence>
<protein>
    <recommendedName>
        <fullName evidence="3">Glutamine--fructose-6-phosphate aminotransferase [isomerizing]</fullName>
        <ecNumber evidence="2">2.6.1.16</ecNumber>
    </recommendedName>
</protein>
<evidence type="ECO:0000259" key="5">
    <source>
        <dbReference type="PROSITE" id="PS51464"/>
    </source>
</evidence>
<sequence>MERLKYDNQLRRQCFNIPVMCQEQVAGVVKGVAESVPAEVLKGIRRVIVTGCGDSYLAGIASIPAFKRYAGAFASQFTAVRCIEAARYTEIEEQQAAGTLLVGVSASGGPTRLVEALRNARRKGCHTVIVTNHADSPCAREAEYSLIVNTPDFPEPGPGLRNYYASVLGLFGLAAAMGEAKGTCPEGAMAELMEKVRELAKEYGERLEEIDGQMFALAGRWKEHRAVETVGDSTSFATSYFVGAKYVEAAGMMASTTDTEDWCHVNYFKHDPELLGVIVTAHGGEPNQSRVLETISQAEGVGRPVLLVTDESKEEYGVKGRAEVCTVPKAPAGYEFLAPLLDYLPGTLLAAYVAAYREEPYFRGADSRQRQSKVGCTIKDSEIWAG</sequence>
<organism evidence="6 7">
    <name type="scientific">Hungatella hathewayi WAL-18680</name>
    <dbReference type="NCBI Taxonomy" id="742737"/>
    <lineage>
        <taxon>Bacteria</taxon>
        <taxon>Bacillati</taxon>
        <taxon>Bacillota</taxon>
        <taxon>Clostridia</taxon>
        <taxon>Lachnospirales</taxon>
        <taxon>Lachnospiraceae</taxon>
        <taxon>Hungatella</taxon>
    </lineage>
</organism>
<proteinExistence type="predicted"/>
<dbReference type="GO" id="GO:0004360">
    <property type="term" value="F:glutamine-fructose-6-phosphate transaminase (isomerizing) activity"/>
    <property type="evidence" value="ECO:0007669"/>
    <property type="project" value="UniProtKB-EC"/>
</dbReference>
<dbReference type="PATRIC" id="fig|742737.3.peg.3656"/>
<name>G5IJJ9_9FIRM</name>
<dbReference type="InterPro" id="IPR046348">
    <property type="entry name" value="SIS_dom_sf"/>
</dbReference>
<dbReference type="Pfam" id="PF01380">
    <property type="entry name" value="SIS"/>
    <property type="match status" value="1"/>
</dbReference>
<dbReference type="SUPFAM" id="SSF53697">
    <property type="entry name" value="SIS domain"/>
    <property type="match status" value="1"/>
</dbReference>
<dbReference type="EMBL" id="ADLN01000104">
    <property type="protein sequence ID" value="EHI58219.1"/>
    <property type="molecule type" value="Genomic_DNA"/>
</dbReference>
<reference evidence="6 7" key="1">
    <citation type="submission" date="2011-08" db="EMBL/GenBank/DDBJ databases">
        <title>The Genome Sequence of Clostridium hathewayi WAL-18680.</title>
        <authorList>
            <consortium name="The Broad Institute Genome Sequencing Platform"/>
            <person name="Earl A."/>
            <person name="Ward D."/>
            <person name="Feldgarden M."/>
            <person name="Gevers D."/>
            <person name="Finegold S.M."/>
            <person name="Summanen P.H."/>
            <person name="Molitoris D.R."/>
            <person name="Song M."/>
            <person name="Daigneault M."/>
            <person name="Allen-Vercoe E."/>
            <person name="Young S.K."/>
            <person name="Zeng Q."/>
            <person name="Gargeya S."/>
            <person name="Fitzgerald M."/>
            <person name="Haas B."/>
            <person name="Abouelleil A."/>
            <person name="Alvarado L."/>
            <person name="Arachchi H.M."/>
            <person name="Berlin A."/>
            <person name="Brown A."/>
            <person name="Chapman S.B."/>
            <person name="Chen Z."/>
            <person name="Dunbar C."/>
            <person name="Freedman E."/>
            <person name="Gearin G."/>
            <person name="Gellesch M."/>
            <person name="Goldberg J."/>
            <person name="Griggs A."/>
            <person name="Gujja S."/>
            <person name="Heiman D."/>
            <person name="Howarth C."/>
            <person name="Larson L."/>
            <person name="Lui A."/>
            <person name="MacDonald P.J.P."/>
            <person name="Montmayeur A."/>
            <person name="Murphy C."/>
            <person name="Neiman D."/>
            <person name="Pearson M."/>
            <person name="Priest M."/>
            <person name="Roberts A."/>
            <person name="Saif S."/>
            <person name="Shea T."/>
            <person name="Shenoy N."/>
            <person name="Sisk P."/>
            <person name="Stolte C."/>
            <person name="Sykes S."/>
            <person name="Wortman J."/>
            <person name="Nusbaum C."/>
            <person name="Birren B."/>
        </authorList>
    </citation>
    <scope>NUCLEOTIDE SEQUENCE [LARGE SCALE GENOMIC DNA]</scope>
    <source>
        <strain evidence="6 7">WAL-18680</strain>
    </source>
</reference>
<dbReference type="AlphaFoldDB" id="G5IJJ9"/>
<feature type="domain" description="SIS" evidence="5">
    <location>
        <begin position="37"/>
        <end position="183"/>
    </location>
</feature>
<dbReference type="EC" id="2.6.1.16" evidence="2"/>
<comment type="catalytic activity">
    <reaction evidence="1">
        <text>D-fructose 6-phosphate + L-glutamine = D-glucosamine 6-phosphate + L-glutamate</text>
        <dbReference type="Rhea" id="RHEA:13237"/>
        <dbReference type="ChEBI" id="CHEBI:29985"/>
        <dbReference type="ChEBI" id="CHEBI:58359"/>
        <dbReference type="ChEBI" id="CHEBI:58725"/>
        <dbReference type="ChEBI" id="CHEBI:61527"/>
        <dbReference type="EC" id="2.6.1.16"/>
    </reaction>
</comment>
<dbReference type="GO" id="GO:0006047">
    <property type="term" value="P:UDP-N-acetylglucosamine metabolic process"/>
    <property type="evidence" value="ECO:0007669"/>
    <property type="project" value="TreeGrafter"/>
</dbReference>
<evidence type="ECO:0000256" key="1">
    <source>
        <dbReference type="ARBA" id="ARBA00001031"/>
    </source>
</evidence>
<evidence type="ECO:0000313" key="7">
    <source>
        <dbReference type="Proteomes" id="UP000005384"/>
    </source>
</evidence>
<dbReference type="CDD" id="cd05008">
    <property type="entry name" value="SIS_GlmS_GlmD_1"/>
    <property type="match status" value="1"/>
</dbReference>
<dbReference type="Gene3D" id="3.40.50.10490">
    <property type="entry name" value="Glucose-6-phosphate isomerase like protein, domain 1"/>
    <property type="match status" value="2"/>
</dbReference>
<dbReference type="InterPro" id="IPR035466">
    <property type="entry name" value="GlmS/AgaS_SIS"/>
</dbReference>
<accession>G5IJJ9</accession>
<dbReference type="GO" id="GO:0006002">
    <property type="term" value="P:fructose 6-phosphate metabolic process"/>
    <property type="evidence" value="ECO:0007669"/>
    <property type="project" value="TreeGrafter"/>
</dbReference>
<dbReference type="InterPro" id="IPR001347">
    <property type="entry name" value="SIS_dom"/>
</dbReference>
<keyword evidence="4" id="KW-0677">Repeat</keyword>
<dbReference type="PANTHER" id="PTHR10937">
    <property type="entry name" value="GLUCOSAMINE--FRUCTOSE-6-PHOSPHATE AMINOTRANSFERASE, ISOMERIZING"/>
    <property type="match status" value="1"/>
</dbReference>
<dbReference type="Proteomes" id="UP000005384">
    <property type="component" value="Unassembled WGS sequence"/>
</dbReference>
<gene>
    <name evidence="6" type="ORF">HMPREF9473_03677</name>
</gene>
<dbReference type="HOGENOM" id="CLU_060283_0_0_9"/>
<dbReference type="GO" id="GO:0006487">
    <property type="term" value="P:protein N-linked glycosylation"/>
    <property type="evidence" value="ECO:0007669"/>
    <property type="project" value="TreeGrafter"/>
</dbReference>
<dbReference type="PROSITE" id="PS51464">
    <property type="entry name" value="SIS"/>
    <property type="match status" value="1"/>
</dbReference>
<dbReference type="OrthoDB" id="9779207at2"/>
<evidence type="ECO:0000256" key="3">
    <source>
        <dbReference type="ARBA" id="ARBA00016090"/>
    </source>
</evidence>
<keyword evidence="7" id="KW-1185">Reference proteome</keyword>